<name>A0A381VF94_9ZZZZ</name>
<protein>
    <submittedName>
        <fullName evidence="1">Uncharacterized protein</fullName>
    </submittedName>
</protein>
<gene>
    <name evidence="1" type="ORF">METZ01_LOCUS91826</name>
</gene>
<reference evidence="1" key="1">
    <citation type="submission" date="2018-05" db="EMBL/GenBank/DDBJ databases">
        <authorList>
            <person name="Lanie J.A."/>
            <person name="Ng W.-L."/>
            <person name="Kazmierczak K.M."/>
            <person name="Andrzejewski T.M."/>
            <person name="Davidsen T.M."/>
            <person name="Wayne K.J."/>
            <person name="Tettelin H."/>
            <person name="Glass J.I."/>
            <person name="Rusch D."/>
            <person name="Podicherti R."/>
            <person name="Tsui H.-C.T."/>
            <person name="Winkler M.E."/>
        </authorList>
    </citation>
    <scope>NUCLEOTIDE SEQUENCE</scope>
</reference>
<accession>A0A381VF94</accession>
<dbReference type="AlphaFoldDB" id="A0A381VF94"/>
<organism evidence="1">
    <name type="scientific">marine metagenome</name>
    <dbReference type="NCBI Taxonomy" id="408172"/>
    <lineage>
        <taxon>unclassified sequences</taxon>
        <taxon>metagenomes</taxon>
        <taxon>ecological metagenomes</taxon>
    </lineage>
</organism>
<dbReference type="EMBL" id="UINC01008667">
    <property type="protein sequence ID" value="SVA38972.1"/>
    <property type="molecule type" value="Genomic_DNA"/>
</dbReference>
<evidence type="ECO:0000313" key="1">
    <source>
        <dbReference type="EMBL" id="SVA38972.1"/>
    </source>
</evidence>
<sequence>MKTIDVKSLVIGILLCAVAFLLLLITMESLLPGFSIGNSNGRFQLTNMGLPKFHARYVLDTRTGMIKGTWANCIFKETDKLRFPCYEFGSEFHSKDVNLQRLPDDSNKGGEKKSDN</sequence>
<proteinExistence type="predicted"/>